<dbReference type="AlphaFoldDB" id="A0A2L0F8M1"/>
<accession>A0A2L0F8M1</accession>
<proteinExistence type="predicted"/>
<feature type="compositionally biased region" description="Low complexity" evidence="1">
    <location>
        <begin position="11"/>
        <end position="20"/>
    </location>
</feature>
<evidence type="ECO:0000259" key="2">
    <source>
        <dbReference type="Pfam" id="PF03781"/>
    </source>
</evidence>
<feature type="region of interest" description="Disordered" evidence="1">
    <location>
        <begin position="111"/>
        <end position="133"/>
    </location>
</feature>
<dbReference type="InterPro" id="IPR051043">
    <property type="entry name" value="Sulfatase_Mod_Factor_Kinase"/>
</dbReference>
<dbReference type="EMBL" id="CP012673">
    <property type="protein sequence ID" value="AUX47926.1"/>
    <property type="molecule type" value="Genomic_DNA"/>
</dbReference>
<organism evidence="3 4">
    <name type="scientific">Sorangium cellulosum</name>
    <name type="common">Polyangium cellulosum</name>
    <dbReference type="NCBI Taxonomy" id="56"/>
    <lineage>
        <taxon>Bacteria</taxon>
        <taxon>Pseudomonadati</taxon>
        <taxon>Myxococcota</taxon>
        <taxon>Polyangia</taxon>
        <taxon>Polyangiales</taxon>
        <taxon>Polyangiaceae</taxon>
        <taxon>Sorangium</taxon>
    </lineage>
</organism>
<dbReference type="Proteomes" id="UP000238348">
    <property type="component" value="Chromosome"/>
</dbReference>
<dbReference type="PANTHER" id="PTHR23150:SF19">
    <property type="entry name" value="FORMYLGLYCINE-GENERATING ENZYME"/>
    <property type="match status" value="1"/>
</dbReference>
<dbReference type="SUPFAM" id="SSF56436">
    <property type="entry name" value="C-type lectin-like"/>
    <property type="match status" value="1"/>
</dbReference>
<evidence type="ECO:0000313" key="4">
    <source>
        <dbReference type="Proteomes" id="UP000238348"/>
    </source>
</evidence>
<protein>
    <recommendedName>
        <fullName evidence="2">Sulfatase-modifying factor enzyme-like domain-containing protein</fullName>
    </recommendedName>
</protein>
<dbReference type="Pfam" id="PF03781">
    <property type="entry name" value="FGE-sulfatase"/>
    <property type="match status" value="1"/>
</dbReference>
<reference evidence="3 4" key="1">
    <citation type="submission" date="2015-09" db="EMBL/GenBank/DDBJ databases">
        <title>Sorangium comparison.</title>
        <authorList>
            <person name="Zaburannyi N."/>
            <person name="Bunk B."/>
            <person name="Overmann J."/>
            <person name="Mueller R."/>
        </authorList>
    </citation>
    <scope>NUCLEOTIDE SEQUENCE [LARGE SCALE GENOMIC DNA]</scope>
    <source>
        <strain evidence="3 4">So ce26</strain>
    </source>
</reference>
<dbReference type="Gene3D" id="3.90.1580.10">
    <property type="entry name" value="paralog of FGE (formylglycine-generating enzyme)"/>
    <property type="match status" value="1"/>
</dbReference>
<dbReference type="InterPro" id="IPR042095">
    <property type="entry name" value="SUMF_sf"/>
</dbReference>
<evidence type="ECO:0000313" key="3">
    <source>
        <dbReference type="EMBL" id="AUX47926.1"/>
    </source>
</evidence>
<feature type="domain" description="Sulfatase-modifying factor enzyme-like" evidence="2">
    <location>
        <begin position="190"/>
        <end position="374"/>
    </location>
</feature>
<dbReference type="InterPro" id="IPR016187">
    <property type="entry name" value="CTDL_fold"/>
</dbReference>
<gene>
    <name evidence="3" type="ORF">SOCE26_094520</name>
</gene>
<dbReference type="GO" id="GO:0120147">
    <property type="term" value="F:formylglycine-generating oxidase activity"/>
    <property type="evidence" value="ECO:0007669"/>
    <property type="project" value="TreeGrafter"/>
</dbReference>
<name>A0A2L0F8M1_SORCE</name>
<dbReference type="PANTHER" id="PTHR23150">
    <property type="entry name" value="SULFATASE MODIFYING FACTOR 1, 2"/>
    <property type="match status" value="1"/>
</dbReference>
<dbReference type="InterPro" id="IPR005532">
    <property type="entry name" value="SUMF_dom"/>
</dbReference>
<feature type="region of interest" description="Disordered" evidence="1">
    <location>
        <begin position="1"/>
        <end position="26"/>
    </location>
</feature>
<sequence length="394" mass="40250">MPTAPPRAPRRAPLSDRSPLPGRPLSDLAPTGWLAAAIWLTACAAPGDGGGSPAGRAGASVEAAPAALPAALAAAALSASAAPASAVPASAGSAHAGAAILGGAPAEPASAGSSASAASAGAPPPGSASAGLPALPLQAPGACPADMAPVGGFCIDRYEAHLVTEAGGELAVHPHYKRPEPGVRYLARSGPGVFPQAYISRVEAKAACAAAGKRLCTRREWQRACRGNGVHRYPYGPRGERGRCNTGKAHLLREVFGEHPPGGWSYERHFNSPELDQKPGFLARSGDYAGCASELGVHDLIGNLHEWVSDMVDHDLVMRLAVEGVERRDQPWHEGNGVFMGGFFSTTSELGPGCYFTTIAHEPTYHDYSTGFRCCDGPTLPAAPAGAGAKKQDG</sequence>
<evidence type="ECO:0000256" key="1">
    <source>
        <dbReference type="SAM" id="MobiDB-lite"/>
    </source>
</evidence>